<organism evidence="2 3">
    <name type="scientific">Streptomyces luteolifulvus</name>
    <dbReference type="NCBI Taxonomy" id="2615112"/>
    <lineage>
        <taxon>Bacteria</taxon>
        <taxon>Bacillati</taxon>
        <taxon>Actinomycetota</taxon>
        <taxon>Actinomycetes</taxon>
        <taxon>Kitasatosporales</taxon>
        <taxon>Streptomycetaceae</taxon>
        <taxon>Streptomyces</taxon>
    </lineage>
</organism>
<name>A0A6H9US43_9ACTN</name>
<protein>
    <submittedName>
        <fullName evidence="2">Putative ATP-grasp-modified RiPP</fullName>
    </submittedName>
</protein>
<dbReference type="InterPro" id="IPR025843">
    <property type="entry name" value="Actino_peptide"/>
</dbReference>
<evidence type="ECO:0000313" key="2">
    <source>
        <dbReference type="EMBL" id="KAB1141113.1"/>
    </source>
</evidence>
<dbReference type="RefSeq" id="WP_150955672.1">
    <property type="nucleotide sequence ID" value="NZ_VZRB01000034.1"/>
</dbReference>
<evidence type="ECO:0000256" key="1">
    <source>
        <dbReference type="SAM" id="MobiDB-lite"/>
    </source>
</evidence>
<dbReference type="Pfam" id="PF14408">
    <property type="entry name" value="Actino_peptide"/>
    <property type="match status" value="1"/>
</dbReference>
<dbReference type="EMBL" id="VZRB01000034">
    <property type="protein sequence ID" value="KAB1141113.1"/>
    <property type="molecule type" value="Genomic_DNA"/>
</dbReference>
<keyword evidence="3" id="KW-1185">Reference proteome</keyword>
<accession>A0A6H9US43</accession>
<gene>
    <name evidence="2" type="primary">tgmA</name>
    <name evidence="2" type="ORF">F7R91_33390</name>
</gene>
<evidence type="ECO:0000313" key="3">
    <source>
        <dbReference type="Proteomes" id="UP000442707"/>
    </source>
</evidence>
<feature type="compositionally biased region" description="Low complexity" evidence="1">
    <location>
        <begin position="78"/>
        <end position="88"/>
    </location>
</feature>
<reference evidence="2 3" key="1">
    <citation type="submission" date="2019-09" db="EMBL/GenBank/DDBJ databases">
        <title>Screening of Novel Bioactive Compounds from Soil-Associated.</title>
        <authorList>
            <person name="Zhao S."/>
        </authorList>
    </citation>
    <scope>NUCLEOTIDE SEQUENCE [LARGE SCALE GENOMIC DNA]</scope>
    <source>
        <strain evidence="2 3">HIT-DPA4</strain>
    </source>
</reference>
<proteinExistence type="predicted"/>
<feature type="region of interest" description="Disordered" evidence="1">
    <location>
        <begin position="45"/>
        <end position="88"/>
    </location>
</feature>
<sequence length="88" mass="9372">MQKPLASPDQVAPWGLGRMRPYPAAAVLPAARPVLDPRTQVAAWVDSDGTPIPSEAKHKRSETSKETSTKTSMDGTPDQGSDQQGDSD</sequence>
<dbReference type="NCBIfam" id="TIGR04186">
    <property type="entry name" value="GRASP_targ"/>
    <property type="match status" value="1"/>
</dbReference>
<dbReference type="InterPro" id="IPR026496">
    <property type="entry name" value="GRASP_targ"/>
</dbReference>
<comment type="caution">
    <text evidence="2">The sequence shown here is derived from an EMBL/GenBank/DDBJ whole genome shotgun (WGS) entry which is preliminary data.</text>
</comment>
<dbReference type="Proteomes" id="UP000442707">
    <property type="component" value="Unassembled WGS sequence"/>
</dbReference>
<dbReference type="AlphaFoldDB" id="A0A6H9US43"/>